<evidence type="ECO:0000313" key="2">
    <source>
        <dbReference type="Proteomes" id="UP000294933"/>
    </source>
</evidence>
<proteinExistence type="predicted"/>
<name>A0A4Y7Q269_9AGAM</name>
<protein>
    <submittedName>
        <fullName evidence="1">Uncharacterized protein</fullName>
    </submittedName>
</protein>
<dbReference type="VEuPathDB" id="FungiDB:BD410DRAFT_789825"/>
<organism evidence="1 2">
    <name type="scientific">Rickenella mellea</name>
    <dbReference type="NCBI Taxonomy" id="50990"/>
    <lineage>
        <taxon>Eukaryota</taxon>
        <taxon>Fungi</taxon>
        <taxon>Dikarya</taxon>
        <taxon>Basidiomycota</taxon>
        <taxon>Agaricomycotina</taxon>
        <taxon>Agaricomycetes</taxon>
        <taxon>Hymenochaetales</taxon>
        <taxon>Rickenellaceae</taxon>
        <taxon>Rickenella</taxon>
    </lineage>
</organism>
<gene>
    <name evidence="1" type="ORF">BD410DRAFT_789825</name>
</gene>
<reference evidence="1 2" key="1">
    <citation type="submission" date="2018-06" db="EMBL/GenBank/DDBJ databases">
        <title>A transcriptomic atlas of mushroom development highlights an independent origin of complex multicellularity.</title>
        <authorList>
            <consortium name="DOE Joint Genome Institute"/>
            <person name="Krizsan K."/>
            <person name="Almasi E."/>
            <person name="Merenyi Z."/>
            <person name="Sahu N."/>
            <person name="Viragh M."/>
            <person name="Koszo T."/>
            <person name="Mondo S."/>
            <person name="Kiss B."/>
            <person name="Balint B."/>
            <person name="Kues U."/>
            <person name="Barry K."/>
            <person name="Hegedus J.C."/>
            <person name="Henrissat B."/>
            <person name="Johnson J."/>
            <person name="Lipzen A."/>
            <person name="Ohm R."/>
            <person name="Nagy I."/>
            <person name="Pangilinan J."/>
            <person name="Yan J."/>
            <person name="Xiong Y."/>
            <person name="Grigoriev I.V."/>
            <person name="Hibbett D.S."/>
            <person name="Nagy L.G."/>
        </authorList>
    </citation>
    <scope>NUCLEOTIDE SEQUENCE [LARGE SCALE GENOMIC DNA]</scope>
    <source>
        <strain evidence="1 2">SZMC22713</strain>
    </source>
</reference>
<sequence>MTPSDDPTPILSRRCDVCCRDIGLQNGGQLNWDRHVNSEDHILKVNSKPNQLLTSFFQRKTNPPRQDAQPKSVREPTTSLILMPSTSLIHHPGIPYLTYLSSSRASAFSQEIYHPRFPLASSQMKWQYFPVRHQRTGTSRIFGRM</sequence>
<dbReference type="EMBL" id="ML170181">
    <property type="protein sequence ID" value="TDL21386.1"/>
    <property type="molecule type" value="Genomic_DNA"/>
</dbReference>
<evidence type="ECO:0000313" key="1">
    <source>
        <dbReference type="EMBL" id="TDL21386.1"/>
    </source>
</evidence>
<dbReference type="Proteomes" id="UP000294933">
    <property type="component" value="Unassembled WGS sequence"/>
</dbReference>
<accession>A0A4Y7Q269</accession>
<dbReference type="AlphaFoldDB" id="A0A4Y7Q269"/>
<keyword evidence="2" id="KW-1185">Reference proteome</keyword>